<protein>
    <recommendedName>
        <fullName evidence="5">Transmembrane protein</fullName>
    </recommendedName>
</protein>
<comment type="caution">
    <text evidence="3">The sequence shown here is derived from an EMBL/GenBank/DDBJ whole genome shotgun (WGS) entry which is preliminary data.</text>
</comment>
<keyword evidence="4" id="KW-1185">Reference proteome</keyword>
<dbReference type="EMBL" id="JAACJM010000039">
    <property type="protein sequence ID" value="KAF5361675.1"/>
    <property type="molecule type" value="Genomic_DNA"/>
</dbReference>
<dbReference type="AlphaFoldDB" id="A0A8H5GBG1"/>
<feature type="compositionally biased region" description="Polar residues" evidence="1">
    <location>
        <begin position="144"/>
        <end position="156"/>
    </location>
</feature>
<feature type="transmembrane region" description="Helical" evidence="2">
    <location>
        <begin position="75"/>
        <end position="99"/>
    </location>
</feature>
<feature type="region of interest" description="Disordered" evidence="1">
    <location>
        <begin position="199"/>
        <end position="245"/>
    </location>
</feature>
<proteinExistence type="predicted"/>
<keyword evidence="2" id="KW-1133">Transmembrane helix</keyword>
<dbReference type="OrthoDB" id="3245657at2759"/>
<evidence type="ECO:0000313" key="3">
    <source>
        <dbReference type="EMBL" id="KAF5361675.1"/>
    </source>
</evidence>
<feature type="region of interest" description="Disordered" evidence="1">
    <location>
        <begin position="141"/>
        <end position="176"/>
    </location>
</feature>
<dbReference type="CDD" id="cd12087">
    <property type="entry name" value="TM_EGFR-like"/>
    <property type="match status" value="1"/>
</dbReference>
<dbReference type="Proteomes" id="UP000559256">
    <property type="component" value="Unassembled WGS sequence"/>
</dbReference>
<accession>A0A8H5GBG1</accession>
<evidence type="ECO:0000256" key="1">
    <source>
        <dbReference type="SAM" id="MobiDB-lite"/>
    </source>
</evidence>
<name>A0A8H5GBG1_9AGAR</name>
<gene>
    <name evidence="3" type="ORF">D9758_007363</name>
</gene>
<evidence type="ECO:0008006" key="5">
    <source>
        <dbReference type="Google" id="ProtNLM"/>
    </source>
</evidence>
<organism evidence="3 4">
    <name type="scientific">Tetrapyrgos nigripes</name>
    <dbReference type="NCBI Taxonomy" id="182062"/>
    <lineage>
        <taxon>Eukaryota</taxon>
        <taxon>Fungi</taxon>
        <taxon>Dikarya</taxon>
        <taxon>Basidiomycota</taxon>
        <taxon>Agaricomycotina</taxon>
        <taxon>Agaricomycetes</taxon>
        <taxon>Agaricomycetidae</taxon>
        <taxon>Agaricales</taxon>
        <taxon>Marasmiineae</taxon>
        <taxon>Marasmiaceae</taxon>
        <taxon>Tetrapyrgos</taxon>
    </lineage>
</organism>
<keyword evidence="2" id="KW-0812">Transmembrane</keyword>
<evidence type="ECO:0000313" key="4">
    <source>
        <dbReference type="Proteomes" id="UP000559256"/>
    </source>
</evidence>
<sequence>MHSTSSNMSFHLDGAFVGQRSPIASTSSSEKQIVFANTSLSMTQHSLVIQNGDPAHNLIIVTYQDQPTSSSKPQAGVIVGSVLGSLAVIPLVGLGYLLYIRRSQQSADAESPTSDSEHSEAAKSMEAPSLSLLSTARPVRTHQAAGSFQIDASSRGHTGPPAPNYMSESQIPPSSPWFVEPSQGINRVHRWQQETHDATRDIAPMAPPDMSEELSSYYDDNATESQRYRPVTPPPPARRFVVRNN</sequence>
<keyword evidence="2" id="KW-0472">Membrane</keyword>
<reference evidence="3 4" key="1">
    <citation type="journal article" date="2020" name="ISME J.">
        <title>Uncovering the hidden diversity of litter-decomposition mechanisms in mushroom-forming fungi.</title>
        <authorList>
            <person name="Floudas D."/>
            <person name="Bentzer J."/>
            <person name="Ahren D."/>
            <person name="Johansson T."/>
            <person name="Persson P."/>
            <person name="Tunlid A."/>
        </authorList>
    </citation>
    <scope>NUCLEOTIDE SEQUENCE [LARGE SCALE GENOMIC DNA]</scope>
    <source>
        <strain evidence="3 4">CBS 291.85</strain>
    </source>
</reference>
<evidence type="ECO:0000256" key="2">
    <source>
        <dbReference type="SAM" id="Phobius"/>
    </source>
</evidence>
<feature type="region of interest" description="Disordered" evidence="1">
    <location>
        <begin position="107"/>
        <end position="129"/>
    </location>
</feature>